<dbReference type="InterPro" id="IPR003593">
    <property type="entry name" value="AAA+_ATPase"/>
</dbReference>
<dbReference type="Proteomes" id="UP000593915">
    <property type="component" value="Chromosome"/>
</dbReference>
<keyword evidence="1" id="KW-0813">Transport</keyword>
<dbReference type="InterPro" id="IPR003439">
    <property type="entry name" value="ABC_transporter-like_ATP-bd"/>
</dbReference>
<gene>
    <name evidence="5" type="ORF">IFE08_05895</name>
</gene>
<evidence type="ECO:0000256" key="2">
    <source>
        <dbReference type="ARBA" id="ARBA00022741"/>
    </source>
</evidence>
<sequence length="259" mass="28268">MLEIKNVSKSYGNSKTKAVDNISVTAKAGEIFGFLGPNGAGKTTTIKMITGVLNANAGSIIVDGINIAENSIEAKKRIGYVTDNPELFSQLKAAEFLNFIGDVYGVSSEIRRERVERYTELFGIKNVLNGSIGSFSHGMKQKLLVTASLIPDPAVWVLDEPMVGLDPKSAFQLKEIMRERANSGKVVFFSTHVMEVAEKLCDRLAIINAGKIVFEGSLNELREKRGENGSLEKLFLELVDTESDVFKTEGSQAADLKTE</sequence>
<keyword evidence="2" id="KW-0547">Nucleotide-binding</keyword>
<dbReference type="InterPro" id="IPR027417">
    <property type="entry name" value="P-loop_NTPase"/>
</dbReference>
<name>A0A7S6WRH3_9SPIR</name>
<evidence type="ECO:0000256" key="3">
    <source>
        <dbReference type="ARBA" id="ARBA00022840"/>
    </source>
</evidence>
<keyword evidence="3 5" id="KW-0067">ATP-binding</keyword>
<dbReference type="InterPro" id="IPR051782">
    <property type="entry name" value="ABC_Transporter_VariousFunc"/>
</dbReference>
<dbReference type="AlphaFoldDB" id="A0A7S6WRH3"/>
<dbReference type="GO" id="GO:0016887">
    <property type="term" value="F:ATP hydrolysis activity"/>
    <property type="evidence" value="ECO:0007669"/>
    <property type="project" value="InterPro"/>
</dbReference>
<organism evidence="5 6">
    <name type="scientific">Treponema pedis</name>
    <dbReference type="NCBI Taxonomy" id="409322"/>
    <lineage>
        <taxon>Bacteria</taxon>
        <taxon>Pseudomonadati</taxon>
        <taxon>Spirochaetota</taxon>
        <taxon>Spirochaetia</taxon>
        <taxon>Spirochaetales</taxon>
        <taxon>Treponemataceae</taxon>
        <taxon>Treponema</taxon>
    </lineage>
</organism>
<dbReference type="GO" id="GO:0005524">
    <property type="term" value="F:ATP binding"/>
    <property type="evidence" value="ECO:0007669"/>
    <property type="project" value="UniProtKB-KW"/>
</dbReference>
<evidence type="ECO:0000313" key="6">
    <source>
        <dbReference type="Proteomes" id="UP000593915"/>
    </source>
</evidence>
<dbReference type="SUPFAM" id="SSF52540">
    <property type="entry name" value="P-loop containing nucleoside triphosphate hydrolases"/>
    <property type="match status" value="1"/>
</dbReference>
<evidence type="ECO:0000313" key="5">
    <source>
        <dbReference type="EMBL" id="QOW61887.1"/>
    </source>
</evidence>
<proteinExistence type="predicted"/>
<dbReference type="SMART" id="SM00382">
    <property type="entry name" value="AAA"/>
    <property type="match status" value="1"/>
</dbReference>
<dbReference type="PROSITE" id="PS50893">
    <property type="entry name" value="ABC_TRANSPORTER_2"/>
    <property type="match status" value="1"/>
</dbReference>
<dbReference type="Gene3D" id="3.40.50.300">
    <property type="entry name" value="P-loop containing nucleotide triphosphate hydrolases"/>
    <property type="match status" value="1"/>
</dbReference>
<feature type="domain" description="ABC transporter" evidence="4">
    <location>
        <begin position="2"/>
        <end position="234"/>
    </location>
</feature>
<evidence type="ECO:0000259" key="4">
    <source>
        <dbReference type="PROSITE" id="PS50893"/>
    </source>
</evidence>
<evidence type="ECO:0000256" key="1">
    <source>
        <dbReference type="ARBA" id="ARBA00022448"/>
    </source>
</evidence>
<dbReference type="CDD" id="cd03230">
    <property type="entry name" value="ABC_DR_subfamily_A"/>
    <property type="match status" value="1"/>
</dbReference>
<reference evidence="5 6" key="1">
    <citation type="submission" date="2020-09" db="EMBL/GenBank/DDBJ databases">
        <title>Characterization of Treponema spp. from bovine digital dermatitis in Korea.</title>
        <authorList>
            <person name="Espiritu H.M."/>
            <person name="Cho Y.I."/>
            <person name="Mamuad L."/>
        </authorList>
    </citation>
    <scope>NUCLEOTIDE SEQUENCE [LARGE SCALE GENOMIC DNA]</scope>
    <source>
        <strain evidence="5 6">KS1</strain>
    </source>
</reference>
<protein>
    <submittedName>
        <fullName evidence="5">ABC transporter ATP-binding protein</fullName>
    </submittedName>
</protein>
<dbReference type="Pfam" id="PF00005">
    <property type="entry name" value="ABC_tran"/>
    <property type="match status" value="1"/>
</dbReference>
<dbReference type="RefSeq" id="WP_194077393.1">
    <property type="nucleotide sequence ID" value="NZ_CP061839.1"/>
</dbReference>
<dbReference type="PANTHER" id="PTHR42939">
    <property type="entry name" value="ABC TRANSPORTER ATP-BINDING PROTEIN ALBC-RELATED"/>
    <property type="match status" value="1"/>
</dbReference>
<dbReference type="PANTHER" id="PTHR42939:SF1">
    <property type="entry name" value="ABC TRANSPORTER ATP-BINDING PROTEIN ALBC-RELATED"/>
    <property type="match status" value="1"/>
</dbReference>
<accession>A0A7S6WRH3</accession>
<dbReference type="EMBL" id="CP061839">
    <property type="protein sequence ID" value="QOW61887.1"/>
    <property type="molecule type" value="Genomic_DNA"/>
</dbReference>